<keyword evidence="2 7" id="KW-0812">Transmembrane</keyword>
<evidence type="ECO:0000313" key="10">
    <source>
        <dbReference type="EMBL" id="AUO19965.1"/>
    </source>
</evidence>
<dbReference type="InterPro" id="IPR017871">
    <property type="entry name" value="ABC_transporter-like_CS"/>
</dbReference>
<dbReference type="GO" id="GO:0016887">
    <property type="term" value="F:ATP hydrolysis activity"/>
    <property type="evidence" value="ECO:0007669"/>
    <property type="project" value="InterPro"/>
</dbReference>
<evidence type="ECO:0000259" key="8">
    <source>
        <dbReference type="PROSITE" id="PS50893"/>
    </source>
</evidence>
<dbReference type="Gene3D" id="1.20.1560.10">
    <property type="entry name" value="ABC transporter type 1, transmembrane domain"/>
    <property type="match status" value="1"/>
</dbReference>
<dbReference type="PANTHER" id="PTHR24221">
    <property type="entry name" value="ATP-BINDING CASSETTE SUB-FAMILY B"/>
    <property type="match status" value="1"/>
</dbReference>
<dbReference type="InterPro" id="IPR003593">
    <property type="entry name" value="AAA+_ATPase"/>
</dbReference>
<dbReference type="FunFam" id="3.40.50.300:FF:000218">
    <property type="entry name" value="Multidrug ABC transporter ATP-binding protein"/>
    <property type="match status" value="1"/>
</dbReference>
<evidence type="ECO:0000256" key="5">
    <source>
        <dbReference type="ARBA" id="ARBA00022989"/>
    </source>
</evidence>
<dbReference type="PROSITE" id="PS00211">
    <property type="entry name" value="ABC_TRANSPORTER_1"/>
    <property type="match status" value="1"/>
</dbReference>
<dbReference type="KEGG" id="mpec:B9O19_01816"/>
<keyword evidence="11" id="KW-1185">Reference proteome</keyword>
<dbReference type="SUPFAM" id="SSF52540">
    <property type="entry name" value="P-loop containing nucleoside triphosphate hydrolases"/>
    <property type="match status" value="1"/>
</dbReference>
<dbReference type="InterPro" id="IPR003439">
    <property type="entry name" value="ABC_transporter-like_ATP-bd"/>
</dbReference>
<comment type="subcellular location">
    <subcellularLocation>
        <location evidence="1">Cell membrane</location>
        <topology evidence="1">Multi-pass membrane protein</topology>
    </subcellularLocation>
</comment>
<evidence type="ECO:0000256" key="2">
    <source>
        <dbReference type="ARBA" id="ARBA00022692"/>
    </source>
</evidence>
<dbReference type="SMART" id="SM00382">
    <property type="entry name" value="AAA"/>
    <property type="match status" value="1"/>
</dbReference>
<evidence type="ECO:0000256" key="1">
    <source>
        <dbReference type="ARBA" id="ARBA00004651"/>
    </source>
</evidence>
<feature type="transmembrane region" description="Helical" evidence="7">
    <location>
        <begin position="20"/>
        <end position="43"/>
    </location>
</feature>
<dbReference type="InterPro" id="IPR036640">
    <property type="entry name" value="ABC1_TM_sf"/>
</dbReference>
<dbReference type="OrthoDB" id="9770415at2"/>
<reference evidence="10 11" key="1">
    <citation type="submission" date="2017-04" db="EMBL/GenBank/DDBJ databases">
        <title>Monoglobus pectinilyticus 14 draft genome.</title>
        <authorList>
            <person name="Kim C."/>
            <person name="Rosendale D.I."/>
            <person name="Kelly W.J."/>
            <person name="Tannock G.W."/>
            <person name="Patchett M.L."/>
            <person name="Jordens J.Z."/>
        </authorList>
    </citation>
    <scope>NUCLEOTIDE SEQUENCE [LARGE SCALE GENOMIC DNA]</scope>
    <source>
        <strain evidence="10 11">14</strain>
    </source>
</reference>
<feature type="transmembrane region" description="Helical" evidence="7">
    <location>
        <begin position="138"/>
        <end position="156"/>
    </location>
</feature>
<keyword evidence="5 7" id="KW-1133">Transmembrane helix</keyword>
<gene>
    <name evidence="10" type="ORF">B9O19_01816</name>
</gene>
<evidence type="ECO:0000256" key="3">
    <source>
        <dbReference type="ARBA" id="ARBA00022741"/>
    </source>
</evidence>
<keyword evidence="3" id="KW-0547">Nucleotide-binding</keyword>
<dbReference type="SUPFAM" id="SSF90123">
    <property type="entry name" value="ABC transporter transmembrane region"/>
    <property type="match status" value="1"/>
</dbReference>
<dbReference type="GO" id="GO:0140359">
    <property type="term" value="F:ABC-type transporter activity"/>
    <property type="evidence" value="ECO:0007669"/>
    <property type="project" value="InterPro"/>
</dbReference>
<feature type="transmembrane region" description="Helical" evidence="7">
    <location>
        <begin position="250"/>
        <end position="268"/>
    </location>
</feature>
<dbReference type="GO" id="GO:0005886">
    <property type="term" value="C:plasma membrane"/>
    <property type="evidence" value="ECO:0007669"/>
    <property type="project" value="UniProtKB-SubCell"/>
</dbReference>
<dbReference type="InterPro" id="IPR011527">
    <property type="entry name" value="ABC1_TM_dom"/>
</dbReference>
<evidence type="ECO:0000259" key="9">
    <source>
        <dbReference type="PROSITE" id="PS50929"/>
    </source>
</evidence>
<dbReference type="PROSITE" id="PS50893">
    <property type="entry name" value="ABC_TRANSPORTER_2"/>
    <property type="match status" value="1"/>
</dbReference>
<dbReference type="RefSeq" id="WP_102366121.1">
    <property type="nucleotide sequence ID" value="NZ_CP020991.1"/>
</dbReference>
<evidence type="ECO:0000256" key="7">
    <source>
        <dbReference type="SAM" id="Phobius"/>
    </source>
</evidence>
<name>A0A2K9P3X9_9FIRM</name>
<organism evidence="10 11">
    <name type="scientific">Monoglobus pectinilyticus</name>
    <dbReference type="NCBI Taxonomy" id="1981510"/>
    <lineage>
        <taxon>Bacteria</taxon>
        <taxon>Bacillati</taxon>
        <taxon>Bacillota</taxon>
        <taxon>Clostridia</taxon>
        <taxon>Monoglobales</taxon>
        <taxon>Monoglobaceae</taxon>
        <taxon>Monoglobus</taxon>
    </lineage>
</organism>
<dbReference type="GO" id="GO:0005524">
    <property type="term" value="F:ATP binding"/>
    <property type="evidence" value="ECO:0007669"/>
    <property type="project" value="UniProtKB-KW"/>
</dbReference>
<accession>A0A2K9P3X9</accession>
<dbReference type="EMBL" id="CP020991">
    <property type="protein sequence ID" value="AUO19965.1"/>
    <property type="molecule type" value="Genomic_DNA"/>
</dbReference>
<dbReference type="PANTHER" id="PTHR24221:SF654">
    <property type="entry name" value="ATP-BINDING CASSETTE SUB-FAMILY B MEMBER 6"/>
    <property type="match status" value="1"/>
</dbReference>
<feature type="domain" description="ABC transporter" evidence="8">
    <location>
        <begin position="337"/>
        <end position="571"/>
    </location>
</feature>
<dbReference type="AlphaFoldDB" id="A0A2K9P3X9"/>
<evidence type="ECO:0000256" key="4">
    <source>
        <dbReference type="ARBA" id="ARBA00022840"/>
    </source>
</evidence>
<dbReference type="PROSITE" id="PS50929">
    <property type="entry name" value="ABC_TM1F"/>
    <property type="match status" value="1"/>
</dbReference>
<feature type="domain" description="ABC transmembrane type-1" evidence="9">
    <location>
        <begin position="35"/>
        <end position="303"/>
    </location>
</feature>
<dbReference type="Pfam" id="PF00005">
    <property type="entry name" value="ABC_tran"/>
    <property type="match status" value="1"/>
</dbReference>
<feature type="transmembrane region" description="Helical" evidence="7">
    <location>
        <begin position="55"/>
        <end position="77"/>
    </location>
</feature>
<evidence type="ECO:0000256" key="6">
    <source>
        <dbReference type="ARBA" id="ARBA00023136"/>
    </source>
</evidence>
<dbReference type="Gene3D" id="3.40.50.300">
    <property type="entry name" value="P-loop containing nucleotide triphosphate hydrolases"/>
    <property type="match status" value="1"/>
</dbReference>
<feature type="transmembrane region" description="Helical" evidence="7">
    <location>
        <begin position="162"/>
        <end position="179"/>
    </location>
</feature>
<proteinExistence type="predicted"/>
<sequence>MKVLDGLKSCFSLMGKHKYAYWITLILDISLGYCADVMLALLNKGVINSVTSLNYAAFISSIWLGVAAVIVYLINVLDRYFNMRSIRYIMLDLRHDLFRHMEFLSVGYFEQNHSADSIFRLNSNVENMKRAYTNHCPNIFQGIIGGLGSCVFILIMDVRLGLISLAACGLTVLINIKFAEPLRKIGGKIQRSESALLSRLSDLVAGFRVIKLYDTDGFIINKYEETNRKTAGLRIKRIARVGTIDSISHLLNFINTFVIITIGAVMAAKGYTDFGTVFAILTVQGNVSSMLLNFGSAWGMMQESVAASELIHEVLNTDKEERKPAIAPEDDTSDHYIAFENVSFSYDDSGPVLDGLNLSVKEGTVAALVGPSGGGKSTVIKLLPEFYPIGKGKIYFAGRNIDSYSAVELRNMISYVPQDAYLFDASVKENIGYGKTNASDEEIIDAAKAANAHDFIMELSDGYDTLVGERGESLSGGQRQRIAIARAFLKNAPVLLLDEATSALDNENEAIVQQSIESLMKNRTVIVVAHRLSTIENADIIYVIEHGRVVQLGTHEDLKQQDGVYAELVKLSNAFK</sequence>
<dbReference type="Pfam" id="PF00664">
    <property type="entry name" value="ABC_membrane"/>
    <property type="match status" value="1"/>
</dbReference>
<evidence type="ECO:0000313" key="11">
    <source>
        <dbReference type="Proteomes" id="UP000235589"/>
    </source>
</evidence>
<keyword evidence="4 10" id="KW-0067">ATP-binding</keyword>
<keyword evidence="6 7" id="KW-0472">Membrane</keyword>
<dbReference type="InterPro" id="IPR039421">
    <property type="entry name" value="Type_1_exporter"/>
</dbReference>
<dbReference type="InterPro" id="IPR027417">
    <property type="entry name" value="P-loop_NTPase"/>
</dbReference>
<dbReference type="GeneID" id="98063196"/>
<protein>
    <submittedName>
        <fullName evidence="10">Putative multidrug export ATP-binding/permease protein</fullName>
    </submittedName>
</protein>
<dbReference type="Proteomes" id="UP000235589">
    <property type="component" value="Chromosome"/>
</dbReference>
<dbReference type="CDD" id="cd07346">
    <property type="entry name" value="ABC_6TM_exporters"/>
    <property type="match status" value="1"/>
</dbReference>